<feature type="transmembrane region" description="Helical" evidence="1">
    <location>
        <begin position="93"/>
        <end position="110"/>
    </location>
</feature>
<feature type="domain" description="HTH LytTR-type" evidence="2">
    <location>
        <begin position="148"/>
        <end position="241"/>
    </location>
</feature>
<dbReference type="Proteomes" id="UP000321250">
    <property type="component" value="Unassembled WGS sequence"/>
</dbReference>
<keyword evidence="4" id="KW-1185">Reference proteome</keyword>
<protein>
    <submittedName>
        <fullName evidence="3">LytTR family transcriptional regulator</fullName>
    </submittedName>
</protein>
<feature type="transmembrane region" description="Helical" evidence="1">
    <location>
        <begin position="28"/>
        <end position="48"/>
    </location>
</feature>
<dbReference type="OrthoDB" id="7028951at2"/>
<accession>A0A5C6UES1</accession>
<sequence>MPPVIWLGITIILTIVDAFGISTAFGSVLALVFWGALVGVNMLGWFAWRRSLPGKRDGAGRMALGALVLNLLLAIEVPLLYRLMGRVDASVEWKPFAYGLLVTGFVMILLRATRARHTPAGQGDDVADTARSAAMPTASFGILARAGINPADLLSVRAEDHYCRLAVRGGGTLLVHYRFRDAVGDLANVQGAQVHRGAWVANSAVTGSERTGRRWALHLADGSRVPVSETSVALCRARGWLERGELA</sequence>
<organism evidence="3 4">
    <name type="scientific">Sphingomonas ginsenosidivorax</name>
    <dbReference type="NCBI Taxonomy" id="862135"/>
    <lineage>
        <taxon>Bacteria</taxon>
        <taxon>Pseudomonadati</taxon>
        <taxon>Pseudomonadota</taxon>
        <taxon>Alphaproteobacteria</taxon>
        <taxon>Sphingomonadales</taxon>
        <taxon>Sphingomonadaceae</taxon>
        <taxon>Sphingomonas</taxon>
    </lineage>
</organism>
<feature type="transmembrane region" description="Helical" evidence="1">
    <location>
        <begin position="60"/>
        <end position="81"/>
    </location>
</feature>
<gene>
    <name evidence="3" type="ORF">FSB78_10190</name>
</gene>
<keyword evidence="1" id="KW-1133">Transmembrane helix</keyword>
<dbReference type="EMBL" id="VOQR01000001">
    <property type="protein sequence ID" value="TXC71273.1"/>
    <property type="molecule type" value="Genomic_DNA"/>
</dbReference>
<dbReference type="GO" id="GO:0003677">
    <property type="term" value="F:DNA binding"/>
    <property type="evidence" value="ECO:0007669"/>
    <property type="project" value="InterPro"/>
</dbReference>
<reference evidence="3 4" key="1">
    <citation type="journal article" date="2013" name="Antonie Van Leeuwenhoek">
        <title>Sphingomonas ginsenosidivorax sp. nov., with the ability to transform ginsenosides.</title>
        <authorList>
            <person name="Jin X.F."/>
            <person name="Kim J.K."/>
            <person name="Liu Q.M."/>
            <person name="Kang M.S."/>
            <person name="He D."/>
            <person name="Jin F.X."/>
            <person name="Kim S.C."/>
            <person name="Im W.T."/>
        </authorList>
    </citation>
    <scope>NUCLEOTIDE SEQUENCE [LARGE SCALE GENOMIC DNA]</scope>
    <source>
        <strain evidence="3 4">KHI67</strain>
    </source>
</reference>
<dbReference type="Pfam" id="PF04397">
    <property type="entry name" value="LytTR"/>
    <property type="match status" value="1"/>
</dbReference>
<dbReference type="AlphaFoldDB" id="A0A5C6UES1"/>
<evidence type="ECO:0000259" key="2">
    <source>
        <dbReference type="PROSITE" id="PS50930"/>
    </source>
</evidence>
<evidence type="ECO:0000313" key="3">
    <source>
        <dbReference type="EMBL" id="TXC71273.1"/>
    </source>
</evidence>
<evidence type="ECO:0000313" key="4">
    <source>
        <dbReference type="Proteomes" id="UP000321250"/>
    </source>
</evidence>
<keyword evidence="1" id="KW-0812">Transmembrane</keyword>
<dbReference type="RefSeq" id="WP_147082405.1">
    <property type="nucleotide sequence ID" value="NZ_VOQR01000001.1"/>
</dbReference>
<comment type="caution">
    <text evidence="3">The sequence shown here is derived from an EMBL/GenBank/DDBJ whole genome shotgun (WGS) entry which is preliminary data.</text>
</comment>
<dbReference type="InterPro" id="IPR007492">
    <property type="entry name" value="LytTR_DNA-bd_dom"/>
</dbReference>
<dbReference type="PROSITE" id="PS50930">
    <property type="entry name" value="HTH_LYTTR"/>
    <property type="match status" value="1"/>
</dbReference>
<keyword evidence="1" id="KW-0472">Membrane</keyword>
<name>A0A5C6UES1_9SPHN</name>
<proteinExistence type="predicted"/>
<dbReference type="SMART" id="SM00850">
    <property type="entry name" value="LytTR"/>
    <property type="match status" value="1"/>
</dbReference>
<evidence type="ECO:0000256" key="1">
    <source>
        <dbReference type="SAM" id="Phobius"/>
    </source>
</evidence>